<dbReference type="PANTHER" id="PTHR43841:SF1">
    <property type="entry name" value="3-HYDROXYACYL-THIOESTER DEHYDRATASE X"/>
    <property type="match status" value="1"/>
</dbReference>
<name>W0SAK2_9PROT</name>
<proteinExistence type="predicted"/>
<dbReference type="PANTHER" id="PTHR43841">
    <property type="entry name" value="3-HYDROXYACYL-THIOESTER DEHYDRATASE HTDX-RELATED"/>
    <property type="match status" value="1"/>
</dbReference>
<protein>
    <submittedName>
        <fullName evidence="1">Dehydratase</fullName>
    </submittedName>
</protein>
<dbReference type="Proteomes" id="UP000031637">
    <property type="component" value="Chromosome"/>
</dbReference>
<keyword evidence="2" id="KW-1185">Reference proteome</keyword>
<sequence>MRTPVRLSYRAKPSVIGFMTNIARPAPRAPRDGPLPDMQAHWRGQRISPRDLAGFFELSGLPASETLPILYPHTISFPMLMAVLSHPRFPVPIWNVLQVRNRLMQHAPIAPDAALDFSVRTGERRVLEKGLEMDLLVSAEAGGRVVWEAVDTFYARGRFGVAQAAVCPSPNVAGTTVAEWRLPAHGRWRYGRLSGDLNPLHMSDGYARRFGYSGAFTHPQRIIGQCLGHLGAIGALGHVPMQLETWIKGPVFYGARLSLRAEARAAEQLFALHVDDDARPAIVGRFVTPNIDRETST</sequence>
<dbReference type="InterPro" id="IPR029069">
    <property type="entry name" value="HotDog_dom_sf"/>
</dbReference>
<dbReference type="STRING" id="1223802.SUTH_00072"/>
<dbReference type="KEGG" id="shd:SUTH_00072"/>
<dbReference type="Gene3D" id="3.10.129.10">
    <property type="entry name" value="Hotdog Thioesterase"/>
    <property type="match status" value="1"/>
</dbReference>
<dbReference type="HOGENOM" id="CLU_949559_0_0_4"/>
<gene>
    <name evidence="1" type="ORF">SUTH_00072</name>
</gene>
<dbReference type="RefSeq" id="WP_148312807.1">
    <property type="nucleotide sequence ID" value="NZ_AP012547.1"/>
</dbReference>
<dbReference type="AlphaFoldDB" id="W0SAK2"/>
<reference evidence="1 2" key="1">
    <citation type="journal article" date="2014" name="Syst. Appl. Microbiol.">
        <title>Complete genomes of freshwater sulfur oxidizers Sulfuricella denitrificans skB26 and Sulfuritalea hydrogenivorans sk43H: genetic insights into the sulfur oxidation pathway of betaproteobacteria.</title>
        <authorList>
            <person name="Watanabe T."/>
            <person name="Kojima H."/>
            <person name="Fukui M."/>
        </authorList>
    </citation>
    <scope>NUCLEOTIDE SEQUENCE [LARGE SCALE GENOMIC DNA]</scope>
    <source>
        <strain evidence="1">DSM22779</strain>
    </source>
</reference>
<evidence type="ECO:0000313" key="2">
    <source>
        <dbReference type="Proteomes" id="UP000031637"/>
    </source>
</evidence>
<evidence type="ECO:0000313" key="1">
    <source>
        <dbReference type="EMBL" id="BAO27892.1"/>
    </source>
</evidence>
<dbReference type="OrthoDB" id="9774179at2"/>
<dbReference type="EMBL" id="AP012547">
    <property type="protein sequence ID" value="BAO27892.1"/>
    <property type="molecule type" value="Genomic_DNA"/>
</dbReference>
<dbReference type="SUPFAM" id="SSF54637">
    <property type="entry name" value="Thioesterase/thiol ester dehydrase-isomerase"/>
    <property type="match status" value="1"/>
</dbReference>
<organism evidence="1 2">
    <name type="scientific">Sulfuritalea hydrogenivorans sk43H</name>
    <dbReference type="NCBI Taxonomy" id="1223802"/>
    <lineage>
        <taxon>Bacteria</taxon>
        <taxon>Pseudomonadati</taxon>
        <taxon>Pseudomonadota</taxon>
        <taxon>Betaproteobacteria</taxon>
        <taxon>Nitrosomonadales</taxon>
        <taxon>Sterolibacteriaceae</taxon>
        <taxon>Sulfuritalea</taxon>
    </lineage>
</organism>
<accession>W0SAK2</accession>